<organism evidence="2 3">
    <name type="scientific">Myotis myotis</name>
    <name type="common">Greater mouse-eared bat</name>
    <name type="synonym">Vespertilio myotis</name>
    <dbReference type="NCBI Taxonomy" id="51298"/>
    <lineage>
        <taxon>Eukaryota</taxon>
        <taxon>Metazoa</taxon>
        <taxon>Chordata</taxon>
        <taxon>Craniata</taxon>
        <taxon>Vertebrata</taxon>
        <taxon>Euteleostomi</taxon>
        <taxon>Mammalia</taxon>
        <taxon>Eutheria</taxon>
        <taxon>Laurasiatheria</taxon>
        <taxon>Chiroptera</taxon>
        <taxon>Yangochiroptera</taxon>
        <taxon>Vespertilionidae</taxon>
        <taxon>Myotis</taxon>
    </lineage>
</organism>
<evidence type="ECO:0000256" key="1">
    <source>
        <dbReference type="SAM" id="SignalP"/>
    </source>
</evidence>
<reference evidence="2 3" key="1">
    <citation type="journal article" date="2020" name="Nature">
        <title>Six reference-quality genomes reveal evolution of bat adaptations.</title>
        <authorList>
            <person name="Jebb D."/>
            <person name="Huang Z."/>
            <person name="Pippel M."/>
            <person name="Hughes G.M."/>
            <person name="Lavrichenko K."/>
            <person name="Devanna P."/>
            <person name="Winkler S."/>
            <person name="Jermiin L.S."/>
            <person name="Skirmuntt E.C."/>
            <person name="Katzourakis A."/>
            <person name="Burkitt-Gray L."/>
            <person name="Ray D.A."/>
            <person name="Sullivan K.A.M."/>
            <person name="Roscito J.G."/>
            <person name="Kirilenko B.M."/>
            <person name="Davalos L.M."/>
            <person name="Corthals A.P."/>
            <person name="Power M.L."/>
            <person name="Jones G."/>
            <person name="Ransome R.D."/>
            <person name="Dechmann D.K.N."/>
            <person name="Locatelli A.G."/>
            <person name="Puechmaille S.J."/>
            <person name="Fedrigo O."/>
            <person name="Jarvis E.D."/>
            <person name="Hiller M."/>
            <person name="Vernes S.C."/>
            <person name="Myers E.W."/>
            <person name="Teeling E.C."/>
        </authorList>
    </citation>
    <scope>NUCLEOTIDE SEQUENCE [LARGE SCALE GENOMIC DNA]</scope>
    <source>
        <strain evidence="2">MMyoMyo1</strain>
        <tissue evidence="2">Flight muscle</tissue>
    </source>
</reference>
<sequence>MFPLKFKKRRAVCFCGWIRQSTESPWSDLLFMSLLLFSSSVLADPAAQRGNQALNQSLTLHLPPLFFVLFFPTDMTALSIADSLAQGQCAAAGHHLGHHWSEESQRQDVTSVAQHLDRGRTLHVQNRR</sequence>
<feature type="signal peptide" evidence="1">
    <location>
        <begin position="1"/>
        <end position="43"/>
    </location>
</feature>
<dbReference type="AlphaFoldDB" id="A0A7J7ZY59"/>
<keyword evidence="3" id="KW-1185">Reference proteome</keyword>
<dbReference type="EMBL" id="JABWUV010000002">
    <property type="protein sequence ID" value="KAF6379048.1"/>
    <property type="molecule type" value="Genomic_DNA"/>
</dbReference>
<dbReference type="Proteomes" id="UP000527355">
    <property type="component" value="Unassembled WGS sequence"/>
</dbReference>
<name>A0A7J7ZY59_MYOMY</name>
<protein>
    <submittedName>
        <fullName evidence="2">Uncharacterized protein</fullName>
    </submittedName>
</protein>
<evidence type="ECO:0000313" key="3">
    <source>
        <dbReference type="Proteomes" id="UP000527355"/>
    </source>
</evidence>
<proteinExistence type="predicted"/>
<gene>
    <name evidence="2" type="ORF">mMyoMyo1_009910</name>
</gene>
<accession>A0A7J7ZY59</accession>
<feature type="chain" id="PRO_5029497578" evidence="1">
    <location>
        <begin position="44"/>
        <end position="128"/>
    </location>
</feature>
<comment type="caution">
    <text evidence="2">The sequence shown here is derived from an EMBL/GenBank/DDBJ whole genome shotgun (WGS) entry which is preliminary data.</text>
</comment>
<keyword evidence="1" id="KW-0732">Signal</keyword>
<evidence type="ECO:0000313" key="2">
    <source>
        <dbReference type="EMBL" id="KAF6379048.1"/>
    </source>
</evidence>